<dbReference type="PANTHER" id="PTHR30290">
    <property type="entry name" value="PERIPLASMIC BINDING COMPONENT OF ABC TRANSPORTER"/>
    <property type="match status" value="1"/>
</dbReference>
<organism evidence="5 6">
    <name type="scientific">Microvirga makkahensis</name>
    <dbReference type="NCBI Taxonomy" id="1128670"/>
    <lineage>
        <taxon>Bacteria</taxon>
        <taxon>Pseudomonadati</taxon>
        <taxon>Pseudomonadota</taxon>
        <taxon>Alphaproteobacteria</taxon>
        <taxon>Hyphomicrobiales</taxon>
        <taxon>Methylobacteriaceae</taxon>
        <taxon>Microvirga</taxon>
    </lineage>
</organism>
<dbReference type="InterPro" id="IPR030678">
    <property type="entry name" value="Peptide/Ni-bd"/>
</dbReference>
<evidence type="ECO:0000259" key="4">
    <source>
        <dbReference type="Pfam" id="PF00496"/>
    </source>
</evidence>
<gene>
    <name evidence="5" type="ORF">GR328_21725</name>
</gene>
<dbReference type="InterPro" id="IPR039424">
    <property type="entry name" value="SBP_5"/>
</dbReference>
<dbReference type="PANTHER" id="PTHR30290:SF83">
    <property type="entry name" value="ABC TRANSPORTER SUBSTRATE-BINDING PROTEIN"/>
    <property type="match status" value="1"/>
</dbReference>
<keyword evidence="6" id="KW-1185">Reference proteome</keyword>
<evidence type="ECO:0000256" key="3">
    <source>
        <dbReference type="SAM" id="SignalP"/>
    </source>
</evidence>
<evidence type="ECO:0000256" key="1">
    <source>
        <dbReference type="ARBA" id="ARBA00004418"/>
    </source>
</evidence>
<dbReference type="PIRSF" id="PIRSF002741">
    <property type="entry name" value="MppA"/>
    <property type="match status" value="1"/>
</dbReference>
<sequence length="506" mass="54069">MLHTLSVLALGLMLGIGHAHAAAGDDILDIVAPFEISGTDPSTAGDLFLKMGVAETLVGADEAGKPVAALASSWELSDDGTVWRFKLRPNVTFHDGSPLTAQAVVAALTAAKGKPGILNKAPIEGISPDGNDVVIRLSEPFAPLLAFLAQNTTAILAPAAYDDKGRVTQVIGTGPYRISLLQAPQKMTVERFDGYWGEKPSIRAASYLAVGRGETRALMAESGDADFVFNLDPASRTRLSRSPKVNVLSVSIPRSVLLKINAGDPLLKDTRARQALSLAVDREGIAAAILRYPAAANQLFPPSVASWHNANVQPLAYDSAKAKALLAELGWKPEADGILAKDGQRFTLTLTTYPDRPELPLVAAVLQEQLKEVGVAITINSTNSSEIPATHQDGTLQMGLVARNFALVPDPIGTMLQDYPPQGGDWGSMNWSNAEFDQAIKHLSKVSDAAQGQPLREKAVSILQAELPVIPIAWYQQTAAVSKKLENVRLDPFERDFGLASMRWAQ</sequence>
<name>A0A7X3SQY7_9HYPH</name>
<dbReference type="GO" id="GO:0043190">
    <property type="term" value="C:ATP-binding cassette (ABC) transporter complex"/>
    <property type="evidence" value="ECO:0007669"/>
    <property type="project" value="InterPro"/>
</dbReference>
<dbReference type="Proteomes" id="UP000436483">
    <property type="component" value="Unassembled WGS sequence"/>
</dbReference>
<protein>
    <submittedName>
        <fullName evidence="5">ABC transporter substrate-binding protein</fullName>
    </submittedName>
</protein>
<keyword evidence="3" id="KW-0732">Signal</keyword>
<feature type="chain" id="PRO_5031399642" evidence="3">
    <location>
        <begin position="22"/>
        <end position="506"/>
    </location>
</feature>
<comment type="caution">
    <text evidence="5">The sequence shown here is derived from an EMBL/GenBank/DDBJ whole genome shotgun (WGS) entry which is preliminary data.</text>
</comment>
<dbReference type="EMBL" id="WURB01000025">
    <property type="protein sequence ID" value="MXQ14031.1"/>
    <property type="molecule type" value="Genomic_DNA"/>
</dbReference>
<dbReference type="InterPro" id="IPR000914">
    <property type="entry name" value="SBP_5_dom"/>
</dbReference>
<dbReference type="GO" id="GO:1904680">
    <property type="term" value="F:peptide transmembrane transporter activity"/>
    <property type="evidence" value="ECO:0007669"/>
    <property type="project" value="TreeGrafter"/>
</dbReference>
<evidence type="ECO:0000313" key="5">
    <source>
        <dbReference type="EMBL" id="MXQ14031.1"/>
    </source>
</evidence>
<dbReference type="GO" id="GO:0015833">
    <property type="term" value="P:peptide transport"/>
    <property type="evidence" value="ECO:0007669"/>
    <property type="project" value="TreeGrafter"/>
</dbReference>
<dbReference type="CDD" id="cd08490">
    <property type="entry name" value="PBP2_NikA_DppA_OppA_like_3"/>
    <property type="match status" value="1"/>
</dbReference>
<dbReference type="SUPFAM" id="SSF53850">
    <property type="entry name" value="Periplasmic binding protein-like II"/>
    <property type="match status" value="1"/>
</dbReference>
<dbReference type="GO" id="GO:0030288">
    <property type="term" value="C:outer membrane-bounded periplasmic space"/>
    <property type="evidence" value="ECO:0007669"/>
    <property type="project" value="UniProtKB-ARBA"/>
</dbReference>
<evidence type="ECO:0000256" key="2">
    <source>
        <dbReference type="ARBA" id="ARBA00005695"/>
    </source>
</evidence>
<reference evidence="5 6" key="1">
    <citation type="submission" date="2019-12" db="EMBL/GenBank/DDBJ databases">
        <authorList>
            <person name="Yuan C.-G."/>
        </authorList>
    </citation>
    <scope>NUCLEOTIDE SEQUENCE [LARGE SCALE GENOMIC DNA]</scope>
    <source>
        <strain evidence="5 6">KCTC 23863</strain>
    </source>
</reference>
<feature type="signal peptide" evidence="3">
    <location>
        <begin position="1"/>
        <end position="21"/>
    </location>
</feature>
<reference evidence="5 6" key="2">
    <citation type="submission" date="2020-01" db="EMBL/GenBank/DDBJ databases">
        <title>Microvirga sp. nov., an arsenate reduction bacterium isolated from Tibet hotspring sediments.</title>
        <authorList>
            <person name="Xian W.-D."/>
            <person name="Li W.-J."/>
        </authorList>
    </citation>
    <scope>NUCLEOTIDE SEQUENCE [LARGE SCALE GENOMIC DNA]</scope>
    <source>
        <strain evidence="5 6">KCTC 23863</strain>
    </source>
</reference>
<dbReference type="RefSeq" id="WP_160887576.1">
    <property type="nucleotide sequence ID" value="NZ_WURB01000025.1"/>
</dbReference>
<accession>A0A7X3SQY7</accession>
<feature type="domain" description="Solute-binding protein family 5" evidence="4">
    <location>
        <begin position="65"/>
        <end position="417"/>
    </location>
</feature>
<comment type="subcellular location">
    <subcellularLocation>
        <location evidence="1">Periplasm</location>
    </subcellularLocation>
</comment>
<dbReference type="Pfam" id="PF00496">
    <property type="entry name" value="SBP_bac_5"/>
    <property type="match status" value="1"/>
</dbReference>
<dbReference type="OrthoDB" id="9803988at2"/>
<dbReference type="Gene3D" id="3.40.190.10">
    <property type="entry name" value="Periplasmic binding protein-like II"/>
    <property type="match status" value="1"/>
</dbReference>
<comment type="similarity">
    <text evidence="2">Belongs to the bacterial solute-binding protein 5 family.</text>
</comment>
<proteinExistence type="inferred from homology"/>
<dbReference type="Gene3D" id="3.10.105.10">
    <property type="entry name" value="Dipeptide-binding Protein, Domain 3"/>
    <property type="match status" value="1"/>
</dbReference>
<dbReference type="AlphaFoldDB" id="A0A7X3SQY7"/>
<evidence type="ECO:0000313" key="6">
    <source>
        <dbReference type="Proteomes" id="UP000436483"/>
    </source>
</evidence>